<dbReference type="EC" id="1.1.1.103" evidence="3"/>
<dbReference type="HOGENOM" id="CLU_007383_19_1_2"/>
<dbReference type="GO" id="GO:0006567">
    <property type="term" value="P:L-threonine catabolic process"/>
    <property type="evidence" value="ECO:0007669"/>
    <property type="project" value="TreeGrafter"/>
</dbReference>
<dbReference type="InterPro" id="IPR036291">
    <property type="entry name" value="NAD(P)-bd_dom_sf"/>
</dbReference>
<organism evidence="3 4">
    <name type="scientific">Desulfurococcus mucosus (strain ATCC 35584 / DSM 2162 / JCM 9187 / O7/1)</name>
    <dbReference type="NCBI Taxonomy" id="765177"/>
    <lineage>
        <taxon>Archaea</taxon>
        <taxon>Thermoproteota</taxon>
        <taxon>Thermoprotei</taxon>
        <taxon>Desulfurococcales</taxon>
        <taxon>Desulfurococcaceae</taxon>
        <taxon>Desulfurococcus</taxon>
    </lineage>
</organism>
<gene>
    <name evidence="3" type="ordered locus">Desmu_0868</name>
</gene>
<dbReference type="SUPFAM" id="SSF51735">
    <property type="entry name" value="NAD(P)-binding Rossmann-fold domains"/>
    <property type="match status" value="1"/>
</dbReference>
<evidence type="ECO:0000313" key="3">
    <source>
        <dbReference type="EMBL" id="ADV65172.1"/>
    </source>
</evidence>
<evidence type="ECO:0000259" key="2">
    <source>
        <dbReference type="Pfam" id="PF01370"/>
    </source>
</evidence>
<accession>E8R9J6</accession>
<dbReference type="InterPro" id="IPR001509">
    <property type="entry name" value="Epimerase_deHydtase"/>
</dbReference>
<dbReference type="InterPro" id="IPR051225">
    <property type="entry name" value="NAD(P)_epim/dehydratase"/>
</dbReference>
<dbReference type="FunFam" id="3.40.50.720:FF:000077">
    <property type="entry name" value="L-threonine 3-dehydrogenase, mitochondrial"/>
    <property type="match status" value="1"/>
</dbReference>
<reference evidence="3 4" key="2">
    <citation type="journal article" date="2011" name="Stand. Genomic Sci.">
        <title>Complete genome sequence of Desulfurococcus mucosus type strain (O7/1).</title>
        <authorList>
            <person name="Wirth R."/>
            <person name="Chertkov O."/>
            <person name="Held B."/>
            <person name="Lapidus A."/>
            <person name="Nolan M."/>
            <person name="Lucas S."/>
            <person name="Hammon N."/>
            <person name="Deshpande S."/>
            <person name="Cheng J.F."/>
            <person name="Tapia R."/>
            <person name="Han C."/>
            <person name="Goodwin L."/>
            <person name="Pitluck S."/>
            <person name="Liolios K."/>
            <person name="Ioanna P."/>
            <person name="Ivanova N."/>
            <person name="Mavromatis K."/>
            <person name="Mikhailova N."/>
            <person name="Pati A."/>
            <person name="Chen A."/>
            <person name="Palaniappan K."/>
            <person name="Land M."/>
            <person name="Hauser L."/>
            <person name="Chang Y.J."/>
            <person name="Jeffries C.D."/>
            <person name="Bilek Y."/>
            <person name="Hader T."/>
            <person name="Rohde M."/>
            <person name="Spring S."/>
            <person name="Sikorski J."/>
            <person name="Goker M."/>
            <person name="Woyke T."/>
            <person name="Bristow J."/>
            <person name="Eisen J.A."/>
            <person name="Markowitz V."/>
            <person name="Hugenholtz P."/>
            <person name="Kyrpides N.C."/>
            <person name="Klenk H.P."/>
        </authorList>
    </citation>
    <scope>NUCLEOTIDE SEQUENCE [LARGE SCALE GENOMIC DNA]</scope>
    <source>
        <strain evidence="4">ATCC 35584 / DSM 2162 / JCM 9187 / O7/1</strain>
    </source>
</reference>
<dbReference type="AlphaFoldDB" id="E8R9J6"/>
<keyword evidence="4" id="KW-1185">Reference proteome</keyword>
<proteinExistence type="inferred from homology"/>
<dbReference type="Pfam" id="PF01370">
    <property type="entry name" value="Epimerase"/>
    <property type="match status" value="1"/>
</dbReference>
<evidence type="ECO:0000256" key="1">
    <source>
        <dbReference type="ARBA" id="ARBA00007637"/>
    </source>
</evidence>
<dbReference type="eggNOG" id="arCOG04468">
    <property type="taxonomic scope" value="Archaea"/>
</dbReference>
<feature type="domain" description="NAD-dependent epimerase/dehydratase" evidence="2">
    <location>
        <begin position="10"/>
        <end position="237"/>
    </location>
</feature>
<keyword evidence="3" id="KW-0560">Oxidoreductase</keyword>
<protein>
    <submittedName>
        <fullName evidence="3">L-threonine 3-dehydrogenase</fullName>
        <ecNumber evidence="3">1.1.1.103</ecNumber>
    </submittedName>
</protein>
<dbReference type="EMBL" id="CP002363">
    <property type="protein sequence ID" value="ADV65172.1"/>
    <property type="molecule type" value="Genomic_DNA"/>
</dbReference>
<dbReference type="STRING" id="765177.Desmu_0868"/>
<evidence type="ECO:0000313" key="4">
    <source>
        <dbReference type="Proteomes" id="UP000001068"/>
    </source>
</evidence>
<dbReference type="KEGG" id="dmu:Desmu_0868"/>
<sequence length="327" mass="36816">MESDGGMPRVLVLGSTGQIGSALVPALRDRYGKYNVVAGYHSRKPEAPELLDGPVEQVDVLDKGSLEKVIERYNVDTIYHLAAILSAAGERNPMLAWRVNMDGLINVLEAAREHGIKVFWPSSIAAFGPSAPKYNTPQYTVMDPTTMYGITKYAGELLGRYYFLKYGVDVRGVRYPGIISSEALPGGGTTDYAVEIFYYALEGKKYKCYLRKDTMLPMMYMPDAVKAAIQLMEADRSRLKLMVGYNVAAFSFTPEQLANEIRKYIPSFEVEYEPDFRQAIADSWPKSLDDSVAREEWGWRPDWGFEAMVKDMLVKLSRKLGKHLDLE</sequence>
<comment type="similarity">
    <text evidence="1">Belongs to the NAD(P)-dependent epimerase/dehydratase family.</text>
</comment>
<dbReference type="PANTHER" id="PTHR42687">
    <property type="entry name" value="L-THREONINE 3-DEHYDROGENASE"/>
    <property type="match status" value="1"/>
</dbReference>
<dbReference type="GO" id="GO:0008743">
    <property type="term" value="F:L-threonine 3-dehydrogenase activity"/>
    <property type="evidence" value="ECO:0007669"/>
    <property type="project" value="UniProtKB-EC"/>
</dbReference>
<name>E8R9J6_DESM0</name>
<dbReference type="PANTHER" id="PTHR42687:SF1">
    <property type="entry name" value="L-THREONINE 3-DEHYDROGENASE, MITOCHONDRIAL"/>
    <property type="match status" value="1"/>
</dbReference>
<dbReference type="CDD" id="cd05272">
    <property type="entry name" value="TDH_SDR_e"/>
    <property type="match status" value="1"/>
</dbReference>
<dbReference type="Proteomes" id="UP000001068">
    <property type="component" value="Chromosome"/>
</dbReference>
<dbReference type="Gene3D" id="3.40.50.720">
    <property type="entry name" value="NAD(P)-binding Rossmann-like Domain"/>
    <property type="match status" value="1"/>
</dbReference>
<reference evidence="4" key="1">
    <citation type="submission" date="2010-11" db="EMBL/GenBank/DDBJ databases">
        <title>The complete genome of Desulfurococcus mucosus DSM 2162.</title>
        <authorList>
            <consortium name="US DOE Joint Genome Institute (JGI-PGF)"/>
            <person name="Lucas S."/>
            <person name="Copeland A."/>
            <person name="Lapidus A."/>
            <person name="Bruce D."/>
            <person name="Goodwin L."/>
            <person name="Pitluck S."/>
            <person name="Kyrpides N."/>
            <person name="Mavromatis K."/>
            <person name="Pagani I."/>
            <person name="Ivanova N."/>
            <person name="Ovchinnikova G."/>
            <person name="Chertkov O."/>
            <person name="Held B."/>
            <person name="Brettin T."/>
            <person name="Detter J.C."/>
            <person name="Tapia R."/>
            <person name="Han C."/>
            <person name="Land M."/>
            <person name="Hauser L."/>
            <person name="Markowitz V."/>
            <person name="Cheng J.-F."/>
            <person name="Hugenholtz P."/>
            <person name="Woyke T."/>
            <person name="Wu D."/>
            <person name="Wirth R."/>
            <person name="Bilek Y."/>
            <person name="Hader T."/>
            <person name="Klenk H.-P."/>
            <person name="Eisen J.A."/>
        </authorList>
    </citation>
    <scope>NUCLEOTIDE SEQUENCE [LARGE SCALE GENOMIC DNA]</scope>
    <source>
        <strain evidence="4">ATCC 35584 / DSM 2162 / JCM 9187 / O7/1</strain>
    </source>
</reference>